<dbReference type="Proteomes" id="UP000266426">
    <property type="component" value="Unassembled WGS sequence"/>
</dbReference>
<accession>A0A3A4R400</accession>
<gene>
    <name evidence="2" type="ORF">C4541_11110</name>
</gene>
<comment type="caution">
    <text evidence="2">The sequence shown here is derived from an EMBL/GenBank/DDBJ whole genome shotgun (WGS) entry which is preliminary data.</text>
</comment>
<feature type="region of interest" description="Disordered" evidence="1">
    <location>
        <begin position="92"/>
        <end position="123"/>
    </location>
</feature>
<protein>
    <submittedName>
        <fullName evidence="2">Uncharacterized protein</fullName>
    </submittedName>
</protein>
<proteinExistence type="predicted"/>
<dbReference type="AlphaFoldDB" id="A0A3A4R400"/>
<reference evidence="2 3" key="1">
    <citation type="journal article" date="2017" name="ISME J.">
        <title>Energy and carbon metabolisms in a deep terrestrial subsurface fluid microbial community.</title>
        <authorList>
            <person name="Momper L."/>
            <person name="Jungbluth S.P."/>
            <person name="Lee M.D."/>
            <person name="Amend J.P."/>
        </authorList>
    </citation>
    <scope>NUCLEOTIDE SEQUENCE [LARGE SCALE GENOMIC DNA]</scope>
    <source>
        <strain evidence="2">SURF_26</strain>
    </source>
</reference>
<name>A0A3A4R400_9BACT</name>
<organism evidence="2 3">
    <name type="scientific">Candidatus Auribacter fodinae</name>
    <dbReference type="NCBI Taxonomy" id="2093366"/>
    <lineage>
        <taxon>Bacteria</taxon>
        <taxon>Pseudomonadati</taxon>
        <taxon>Candidatus Auribacterota</taxon>
        <taxon>Candidatus Auribacteria</taxon>
        <taxon>Candidatus Auribacterales</taxon>
        <taxon>Candidatus Auribacteraceae</taxon>
        <taxon>Candidatus Auribacter</taxon>
    </lineage>
</organism>
<evidence type="ECO:0000256" key="1">
    <source>
        <dbReference type="SAM" id="MobiDB-lite"/>
    </source>
</evidence>
<dbReference type="EMBL" id="QZJZ01000087">
    <property type="protein sequence ID" value="RJP57018.1"/>
    <property type="molecule type" value="Genomic_DNA"/>
</dbReference>
<evidence type="ECO:0000313" key="2">
    <source>
        <dbReference type="EMBL" id="RJP57018.1"/>
    </source>
</evidence>
<sequence>MRQQIISCLISVILLSATCYADIIVLQNGNTIEGLIVGQTETSITIEVPTGSLTLDKADIREAIRSSDSERLAIEENHDRIMIEAQKEALEQSRKEALRQQEPVPELPADNDAALSGQQEPPAPDAEYEIVSFSIREVNRKKYWHRLYWELKMRNYTGRPQIISARIQFFDSRRVLVDEVVLDGILLQDEPERTSYTDYDRAAGINHFSGYLYLDAYIARYVSAALISVDTDDEGFSAQYPGEGEPY</sequence>
<evidence type="ECO:0000313" key="3">
    <source>
        <dbReference type="Proteomes" id="UP000266426"/>
    </source>
</evidence>